<keyword evidence="7" id="KW-1185">Reference proteome</keyword>
<dbReference type="GO" id="GO:0046872">
    <property type="term" value="F:metal ion binding"/>
    <property type="evidence" value="ECO:0007669"/>
    <property type="project" value="UniProtKB-KW"/>
</dbReference>
<keyword evidence="4" id="KW-0862">Zinc</keyword>
<dbReference type="PANTHER" id="PTHR42978">
    <property type="entry name" value="QUORUM-QUENCHING LACTONASE YTNP-RELATED-RELATED"/>
    <property type="match status" value="1"/>
</dbReference>
<dbReference type="InterPro" id="IPR036866">
    <property type="entry name" value="RibonucZ/Hydroxyglut_hydro"/>
</dbReference>
<evidence type="ECO:0000313" key="7">
    <source>
        <dbReference type="Proteomes" id="UP000653493"/>
    </source>
</evidence>
<keyword evidence="2" id="KW-0479">Metal-binding</keyword>
<organism evidence="6 7">
    <name type="scientific">Streptomyces griseoviridis</name>
    <dbReference type="NCBI Taxonomy" id="45398"/>
    <lineage>
        <taxon>Bacteria</taxon>
        <taxon>Bacillati</taxon>
        <taxon>Actinomycetota</taxon>
        <taxon>Actinomycetes</taxon>
        <taxon>Kitasatosporales</taxon>
        <taxon>Streptomycetaceae</taxon>
        <taxon>Streptomyces</taxon>
    </lineage>
</organism>
<comment type="similarity">
    <text evidence="1">Belongs to the metallo-beta-lactamase superfamily.</text>
</comment>
<comment type="caution">
    <text evidence="6">The sequence shown here is derived from an EMBL/GenBank/DDBJ whole genome shotgun (WGS) entry which is preliminary data.</text>
</comment>
<evidence type="ECO:0000256" key="4">
    <source>
        <dbReference type="ARBA" id="ARBA00022833"/>
    </source>
</evidence>
<evidence type="ECO:0000256" key="1">
    <source>
        <dbReference type="ARBA" id="ARBA00007749"/>
    </source>
</evidence>
<dbReference type="SUPFAM" id="SSF56281">
    <property type="entry name" value="Metallo-hydrolase/oxidoreductase"/>
    <property type="match status" value="1"/>
</dbReference>
<dbReference type="GO" id="GO:0016787">
    <property type="term" value="F:hydrolase activity"/>
    <property type="evidence" value="ECO:0007669"/>
    <property type="project" value="UniProtKB-KW"/>
</dbReference>
<dbReference type="EMBL" id="BMSL01000014">
    <property type="protein sequence ID" value="GGS49992.1"/>
    <property type="molecule type" value="Genomic_DNA"/>
</dbReference>
<evidence type="ECO:0000313" key="6">
    <source>
        <dbReference type="EMBL" id="GGS49992.1"/>
    </source>
</evidence>
<evidence type="ECO:0000256" key="2">
    <source>
        <dbReference type="ARBA" id="ARBA00022723"/>
    </source>
</evidence>
<gene>
    <name evidence="6" type="ORF">GCM10010238_44390</name>
</gene>
<dbReference type="InterPro" id="IPR001279">
    <property type="entry name" value="Metallo-B-lactamas"/>
</dbReference>
<feature type="domain" description="Metallo-beta-lactamase" evidence="5">
    <location>
        <begin position="48"/>
        <end position="263"/>
    </location>
</feature>
<evidence type="ECO:0000256" key="3">
    <source>
        <dbReference type="ARBA" id="ARBA00022801"/>
    </source>
</evidence>
<dbReference type="PANTHER" id="PTHR42978:SF6">
    <property type="entry name" value="QUORUM-QUENCHING LACTONASE YTNP-RELATED"/>
    <property type="match status" value="1"/>
</dbReference>
<dbReference type="InterPro" id="IPR051013">
    <property type="entry name" value="MBL_superfamily_lactonases"/>
</dbReference>
<dbReference type="Gene3D" id="3.60.15.10">
    <property type="entry name" value="Ribonuclease Z/Hydroxyacylglutathione hydrolase-like"/>
    <property type="match status" value="1"/>
</dbReference>
<name>A0A918GPQ3_STRGD</name>
<reference evidence="6" key="1">
    <citation type="journal article" date="2014" name="Int. J. Syst. Evol. Microbiol.">
        <title>Complete genome sequence of Corynebacterium casei LMG S-19264T (=DSM 44701T), isolated from a smear-ripened cheese.</title>
        <authorList>
            <consortium name="US DOE Joint Genome Institute (JGI-PGF)"/>
            <person name="Walter F."/>
            <person name="Albersmeier A."/>
            <person name="Kalinowski J."/>
            <person name="Ruckert C."/>
        </authorList>
    </citation>
    <scope>NUCLEOTIDE SEQUENCE</scope>
    <source>
        <strain evidence="6">JCM 4234</strain>
    </source>
</reference>
<dbReference type="Proteomes" id="UP000653493">
    <property type="component" value="Unassembled WGS sequence"/>
</dbReference>
<protein>
    <submittedName>
        <fullName evidence="6">MBL fold hydrolase</fullName>
    </submittedName>
</protein>
<evidence type="ECO:0000259" key="5">
    <source>
        <dbReference type="SMART" id="SM00849"/>
    </source>
</evidence>
<dbReference type="SMART" id="SM00849">
    <property type="entry name" value="Lactamase_B"/>
    <property type="match status" value="1"/>
</dbReference>
<keyword evidence="3 6" id="KW-0378">Hydrolase</keyword>
<dbReference type="Pfam" id="PF00753">
    <property type="entry name" value="Lactamase_B"/>
    <property type="match status" value="1"/>
</dbReference>
<sequence>MATSLRMGHITVTALDDGVSHLPPLFYPGLDFEAHPGLLEADRTYHIPARCFLVQGDGFTVLVDAGIGPQNIHFPAELAAAAGLDPAPEFIAAGGALPEALAAVGVAPQDVTTVFLTHLHADHVGWAAPGGKPFFPGAEVVYGAADWDALIATAPQEDPARIVMEGARKAGVLRPVDAAVVEIAPGVVAHHTPGHTPGHYVVRVTGGDQEVYLTGDAVHHPLQLDSTAISFLTDVDPEHTLRTRQELLARIAGRTDAAVGTAHFPGRGFQRVRVEGAGRTWADV</sequence>
<accession>A0A918GPQ3</accession>
<proteinExistence type="inferred from homology"/>
<dbReference type="AlphaFoldDB" id="A0A918GPQ3"/>
<reference evidence="6" key="2">
    <citation type="submission" date="2020-09" db="EMBL/GenBank/DDBJ databases">
        <authorList>
            <person name="Sun Q."/>
            <person name="Ohkuma M."/>
        </authorList>
    </citation>
    <scope>NUCLEOTIDE SEQUENCE</scope>
    <source>
        <strain evidence="6">JCM 4234</strain>
    </source>
</reference>